<reference evidence="1" key="1">
    <citation type="submission" date="2020-04" db="EMBL/GenBank/DDBJ databases">
        <authorList>
            <person name="Chiriac C."/>
            <person name="Salcher M."/>
            <person name="Ghai R."/>
            <person name="Kavagutti S V."/>
        </authorList>
    </citation>
    <scope>NUCLEOTIDE SEQUENCE</scope>
</reference>
<sequence length="218" mass="25967">MSWEGSMKRRYIGSMLSRKEESQRLLSSAMISYRISDFDPEPLVNFRLEISQLYKELKEELEDQVTGSCFCFRGDFYNPPETCDNCSAEGDLEELEDFTSQYPDSLFNTLNLPGTYLNPSGNKAIRNRAFYYNLPAPFYDLARKYFYEFQTEELPREITSYWQDKPVAIAEATKREYLEERLNWEAQYLFYHNFCYQVALALDPEADLKEVTWYLWKR</sequence>
<gene>
    <name evidence="1" type="ORF">UFOVP423_5</name>
</gene>
<protein>
    <submittedName>
        <fullName evidence="1">Uncharacterized protein</fullName>
    </submittedName>
</protein>
<organism evidence="1">
    <name type="scientific">uncultured Caudovirales phage</name>
    <dbReference type="NCBI Taxonomy" id="2100421"/>
    <lineage>
        <taxon>Viruses</taxon>
        <taxon>Duplodnaviria</taxon>
        <taxon>Heunggongvirae</taxon>
        <taxon>Uroviricota</taxon>
        <taxon>Caudoviricetes</taxon>
        <taxon>Peduoviridae</taxon>
        <taxon>Maltschvirus</taxon>
        <taxon>Maltschvirus maltsch</taxon>
    </lineage>
</organism>
<accession>A0A6J5M745</accession>
<evidence type="ECO:0000313" key="1">
    <source>
        <dbReference type="EMBL" id="CAB4141971.1"/>
    </source>
</evidence>
<proteinExistence type="predicted"/>
<dbReference type="EMBL" id="LR796403">
    <property type="protein sequence ID" value="CAB4141971.1"/>
    <property type="molecule type" value="Genomic_DNA"/>
</dbReference>
<name>A0A6J5M745_9CAUD</name>